<keyword evidence="3" id="KW-1185">Reference proteome</keyword>
<accession>A0AA38GZL1</accession>
<dbReference type="AlphaFoldDB" id="A0AA38GZL1"/>
<evidence type="ECO:0000256" key="1">
    <source>
        <dbReference type="SAM" id="MobiDB-lite"/>
    </source>
</evidence>
<reference evidence="2 3" key="1">
    <citation type="journal article" date="2021" name="Nat. Plants">
        <title>The Taxus genome provides insights into paclitaxel biosynthesis.</title>
        <authorList>
            <person name="Xiong X."/>
            <person name="Gou J."/>
            <person name="Liao Q."/>
            <person name="Li Y."/>
            <person name="Zhou Q."/>
            <person name="Bi G."/>
            <person name="Li C."/>
            <person name="Du R."/>
            <person name="Wang X."/>
            <person name="Sun T."/>
            <person name="Guo L."/>
            <person name="Liang H."/>
            <person name="Lu P."/>
            <person name="Wu Y."/>
            <person name="Zhang Z."/>
            <person name="Ro D.K."/>
            <person name="Shang Y."/>
            <person name="Huang S."/>
            <person name="Yan J."/>
        </authorList>
    </citation>
    <scope>NUCLEOTIDE SEQUENCE [LARGE SCALE GENOMIC DNA]</scope>
    <source>
        <strain evidence="2">Ta-2019</strain>
    </source>
</reference>
<feature type="region of interest" description="Disordered" evidence="1">
    <location>
        <begin position="1"/>
        <end position="20"/>
    </location>
</feature>
<sequence length="80" mass="9640">YDRNTEILQHASEEEEENSKIYDALESIQVREDKKKRKNKEMDGKKENVKDMVSNMVHNQVWEDENYEFLHACVSELFDM</sequence>
<proteinExistence type="predicted"/>
<comment type="caution">
    <text evidence="2">The sequence shown here is derived from an EMBL/GenBank/DDBJ whole genome shotgun (WGS) entry which is preliminary data.</text>
</comment>
<evidence type="ECO:0000313" key="3">
    <source>
        <dbReference type="Proteomes" id="UP000824469"/>
    </source>
</evidence>
<dbReference type="EMBL" id="JAHRHJ020000001">
    <property type="protein sequence ID" value="KAH9329490.1"/>
    <property type="molecule type" value="Genomic_DNA"/>
</dbReference>
<protein>
    <submittedName>
        <fullName evidence="2">Uncharacterized protein</fullName>
    </submittedName>
</protein>
<organism evidence="2 3">
    <name type="scientific">Taxus chinensis</name>
    <name type="common">Chinese yew</name>
    <name type="synonym">Taxus wallichiana var. chinensis</name>
    <dbReference type="NCBI Taxonomy" id="29808"/>
    <lineage>
        <taxon>Eukaryota</taxon>
        <taxon>Viridiplantae</taxon>
        <taxon>Streptophyta</taxon>
        <taxon>Embryophyta</taxon>
        <taxon>Tracheophyta</taxon>
        <taxon>Spermatophyta</taxon>
        <taxon>Pinopsida</taxon>
        <taxon>Pinidae</taxon>
        <taxon>Conifers II</taxon>
        <taxon>Cupressales</taxon>
        <taxon>Taxaceae</taxon>
        <taxon>Taxus</taxon>
    </lineage>
</organism>
<dbReference type="Proteomes" id="UP000824469">
    <property type="component" value="Unassembled WGS sequence"/>
</dbReference>
<name>A0AA38GZL1_TAXCH</name>
<feature type="non-terminal residue" evidence="2">
    <location>
        <position position="1"/>
    </location>
</feature>
<evidence type="ECO:0000313" key="2">
    <source>
        <dbReference type="EMBL" id="KAH9329490.1"/>
    </source>
</evidence>
<gene>
    <name evidence="2" type="ORF">KI387_001598</name>
</gene>